<sequence>MELYLDNVYYRYPGSDEYALKKLNYRFVEGKTYLITGPNGAGKTTLLLVSSGLLKPVKGDVLLDKVSIYGKIEYRKIFGVLFQNPDLMLFNPTVYDEITYSIKQINNDLREIDKEVDKWLKFFELDKSILDKQVYTLSYGYKKIIALISILIYGPKILMLDEPHTNLAKKYFNKIKEVISINAKNSGINIIASHSTSIYKDIADYIIMLNNGSIIKSKKAKVIQKGSEYSN</sequence>
<keyword evidence="4 7" id="KW-0067">ATP-binding</keyword>
<dbReference type="PROSITE" id="PS50893">
    <property type="entry name" value="ABC_TRANSPORTER_2"/>
    <property type="match status" value="1"/>
</dbReference>
<dbReference type="PANTHER" id="PTHR43553">
    <property type="entry name" value="HEAVY METAL TRANSPORTER"/>
    <property type="match status" value="1"/>
</dbReference>
<dbReference type="InterPro" id="IPR027417">
    <property type="entry name" value="P-loop_NTPase"/>
</dbReference>
<evidence type="ECO:0000256" key="5">
    <source>
        <dbReference type="ARBA" id="ARBA00025157"/>
    </source>
</evidence>
<name>A0A7C5UWB5_9CREN</name>
<dbReference type="GO" id="GO:0043190">
    <property type="term" value="C:ATP-binding cassette (ABC) transporter complex"/>
    <property type="evidence" value="ECO:0007669"/>
    <property type="project" value="TreeGrafter"/>
</dbReference>
<evidence type="ECO:0000256" key="2">
    <source>
        <dbReference type="ARBA" id="ARBA00022448"/>
    </source>
</evidence>
<dbReference type="AlphaFoldDB" id="A0A7C5UWB5"/>
<organism evidence="7">
    <name type="scientific">Ignisphaera aggregans</name>
    <dbReference type="NCBI Taxonomy" id="334771"/>
    <lineage>
        <taxon>Archaea</taxon>
        <taxon>Thermoproteota</taxon>
        <taxon>Thermoprotei</taxon>
        <taxon>Desulfurococcales</taxon>
        <taxon>Desulfurococcaceae</taxon>
        <taxon>Ignisphaera</taxon>
    </lineage>
</organism>
<dbReference type="Pfam" id="PF00005">
    <property type="entry name" value="ABC_tran"/>
    <property type="match status" value="1"/>
</dbReference>
<dbReference type="InterPro" id="IPR015856">
    <property type="entry name" value="ABC_transpr_CbiO/EcfA_su"/>
</dbReference>
<dbReference type="Gene3D" id="3.40.50.300">
    <property type="entry name" value="P-loop containing nucleotide triphosphate hydrolases"/>
    <property type="match status" value="1"/>
</dbReference>
<reference evidence="7" key="1">
    <citation type="journal article" date="2020" name="mSystems">
        <title>Genome- and Community-Level Interaction Insights into Carbon Utilization and Element Cycling Functions of Hydrothermarchaeota in Hydrothermal Sediment.</title>
        <authorList>
            <person name="Zhou Z."/>
            <person name="Liu Y."/>
            <person name="Xu W."/>
            <person name="Pan J."/>
            <person name="Luo Z.H."/>
            <person name="Li M."/>
        </authorList>
    </citation>
    <scope>NUCLEOTIDE SEQUENCE [LARGE SCALE GENOMIC DNA]</scope>
    <source>
        <strain evidence="7">SpSt-1</strain>
    </source>
</reference>
<evidence type="ECO:0000256" key="3">
    <source>
        <dbReference type="ARBA" id="ARBA00022741"/>
    </source>
</evidence>
<dbReference type="InterPro" id="IPR003439">
    <property type="entry name" value="ABC_transporter-like_ATP-bd"/>
</dbReference>
<dbReference type="InterPro" id="IPR003593">
    <property type="entry name" value="AAA+_ATPase"/>
</dbReference>
<evidence type="ECO:0000313" key="7">
    <source>
        <dbReference type="EMBL" id="HHR96562.1"/>
    </source>
</evidence>
<protein>
    <submittedName>
        <fullName evidence="7">ABC transporter ATP-binding protein</fullName>
    </submittedName>
</protein>
<dbReference type="GO" id="GO:0042626">
    <property type="term" value="F:ATPase-coupled transmembrane transporter activity"/>
    <property type="evidence" value="ECO:0007669"/>
    <property type="project" value="TreeGrafter"/>
</dbReference>
<gene>
    <name evidence="7" type="ORF">ENL47_07095</name>
</gene>
<dbReference type="GO" id="GO:0005524">
    <property type="term" value="F:ATP binding"/>
    <property type="evidence" value="ECO:0007669"/>
    <property type="project" value="UniProtKB-KW"/>
</dbReference>
<proteinExistence type="predicted"/>
<evidence type="ECO:0000259" key="6">
    <source>
        <dbReference type="PROSITE" id="PS50893"/>
    </source>
</evidence>
<comment type="caution">
    <text evidence="7">The sequence shown here is derived from an EMBL/GenBank/DDBJ whole genome shotgun (WGS) entry which is preliminary data.</text>
</comment>
<dbReference type="CDD" id="cd03225">
    <property type="entry name" value="ABC_cobalt_CbiO_domain1"/>
    <property type="match status" value="1"/>
</dbReference>
<dbReference type="SMART" id="SM00382">
    <property type="entry name" value="AAA"/>
    <property type="match status" value="1"/>
</dbReference>
<evidence type="ECO:0000256" key="4">
    <source>
        <dbReference type="ARBA" id="ARBA00022840"/>
    </source>
</evidence>
<feature type="domain" description="ABC transporter" evidence="6">
    <location>
        <begin position="3"/>
        <end position="229"/>
    </location>
</feature>
<comment type="function">
    <text evidence="5">Probably part of an ABC transporter complex. Responsible for energy coupling to the transport system.</text>
</comment>
<dbReference type="GO" id="GO:0016887">
    <property type="term" value="F:ATP hydrolysis activity"/>
    <property type="evidence" value="ECO:0007669"/>
    <property type="project" value="InterPro"/>
</dbReference>
<dbReference type="SUPFAM" id="SSF52540">
    <property type="entry name" value="P-loop containing nucleoside triphosphate hydrolases"/>
    <property type="match status" value="1"/>
</dbReference>
<keyword evidence="3" id="KW-0547">Nucleotide-binding</keyword>
<dbReference type="InterPro" id="IPR050095">
    <property type="entry name" value="ECF_ABC_transporter_ATP-bd"/>
</dbReference>
<evidence type="ECO:0000256" key="1">
    <source>
        <dbReference type="ARBA" id="ARBA00004236"/>
    </source>
</evidence>
<comment type="subcellular location">
    <subcellularLocation>
        <location evidence="1">Cell membrane</location>
    </subcellularLocation>
</comment>
<accession>A0A7C5UWB5</accession>
<dbReference type="EMBL" id="DRUB01000138">
    <property type="protein sequence ID" value="HHR96562.1"/>
    <property type="molecule type" value="Genomic_DNA"/>
</dbReference>
<keyword evidence="2" id="KW-0813">Transport</keyword>